<accession>C1ECS2</accession>
<keyword evidence="6 8" id="KW-0342">GTP-binding</keyword>
<keyword evidence="5 8" id="KW-0496">Mitochondrion</keyword>
<dbReference type="PROSITE" id="PS51722">
    <property type="entry name" value="G_TR_2"/>
    <property type="match status" value="1"/>
</dbReference>
<keyword evidence="12" id="KW-1185">Reference proteome</keyword>
<dbReference type="CDD" id="cd03699">
    <property type="entry name" value="EF4_II"/>
    <property type="match status" value="1"/>
</dbReference>
<dbReference type="FunFam" id="3.30.70.870:FF:000004">
    <property type="entry name" value="Translation factor GUF1, mitochondrial"/>
    <property type="match status" value="1"/>
</dbReference>
<comment type="function">
    <text evidence="8">Promotes mitochondrial protein synthesis. May act as a fidelity factor of the translation reaction, by catalyzing a one-codon backward translocation of tRNAs on improperly translocated ribosomes. Binds to mitochondrial ribosomes in a GTP-dependent manner.</text>
</comment>
<evidence type="ECO:0000256" key="6">
    <source>
        <dbReference type="ARBA" id="ARBA00023134"/>
    </source>
</evidence>
<dbReference type="Gene3D" id="3.30.70.870">
    <property type="entry name" value="Elongation Factor G (Translational Gtpase), domain 3"/>
    <property type="match status" value="1"/>
</dbReference>
<dbReference type="eggNOG" id="KOG0462">
    <property type="taxonomic scope" value="Eukaryota"/>
</dbReference>
<dbReference type="GeneID" id="8246237"/>
<evidence type="ECO:0000259" key="10">
    <source>
        <dbReference type="PROSITE" id="PS51722"/>
    </source>
</evidence>
<dbReference type="GO" id="GO:0045727">
    <property type="term" value="P:positive regulation of translation"/>
    <property type="evidence" value="ECO:0007669"/>
    <property type="project" value="UniProtKB-UniRule"/>
</dbReference>
<keyword evidence="8" id="KW-0648">Protein biosynthesis</keyword>
<dbReference type="InterPro" id="IPR027417">
    <property type="entry name" value="P-loop_NTPase"/>
</dbReference>
<dbReference type="NCBIfam" id="TIGR01393">
    <property type="entry name" value="lepA"/>
    <property type="match status" value="1"/>
</dbReference>
<dbReference type="PROSITE" id="PS00301">
    <property type="entry name" value="G_TR_1"/>
    <property type="match status" value="1"/>
</dbReference>
<feature type="binding site" evidence="8">
    <location>
        <begin position="204"/>
        <end position="207"/>
    </location>
    <ligand>
        <name>GTP</name>
        <dbReference type="ChEBI" id="CHEBI:37565"/>
    </ligand>
</feature>
<dbReference type="Proteomes" id="UP000002009">
    <property type="component" value="Chromosome 9"/>
</dbReference>
<dbReference type="GO" id="GO:0003924">
    <property type="term" value="F:GTPase activity"/>
    <property type="evidence" value="ECO:0007669"/>
    <property type="project" value="UniProtKB-UniRule"/>
</dbReference>
<feature type="domain" description="Tr-type G" evidence="10">
    <location>
        <begin position="75"/>
        <end position="257"/>
    </location>
</feature>
<comment type="catalytic activity">
    <reaction evidence="8">
        <text>GTP + H2O = GDP + phosphate + H(+)</text>
        <dbReference type="Rhea" id="RHEA:19669"/>
        <dbReference type="ChEBI" id="CHEBI:15377"/>
        <dbReference type="ChEBI" id="CHEBI:15378"/>
        <dbReference type="ChEBI" id="CHEBI:37565"/>
        <dbReference type="ChEBI" id="CHEBI:43474"/>
        <dbReference type="ChEBI" id="CHEBI:58189"/>
        <dbReference type="EC" id="3.6.5.n1"/>
    </reaction>
</comment>
<reference evidence="11 12" key="1">
    <citation type="journal article" date="2009" name="Science">
        <title>Green evolution and dynamic adaptations revealed by genomes of the marine picoeukaryotes Micromonas.</title>
        <authorList>
            <person name="Worden A.Z."/>
            <person name="Lee J.H."/>
            <person name="Mock T."/>
            <person name="Rouze P."/>
            <person name="Simmons M.P."/>
            <person name="Aerts A.L."/>
            <person name="Allen A.E."/>
            <person name="Cuvelier M.L."/>
            <person name="Derelle E."/>
            <person name="Everett M.V."/>
            <person name="Foulon E."/>
            <person name="Grimwood J."/>
            <person name="Gundlach H."/>
            <person name="Henrissat B."/>
            <person name="Napoli C."/>
            <person name="McDonald S.M."/>
            <person name="Parker M.S."/>
            <person name="Rombauts S."/>
            <person name="Salamov A."/>
            <person name="Von Dassow P."/>
            <person name="Badger J.H."/>
            <person name="Coutinho P.M."/>
            <person name="Demir E."/>
            <person name="Dubchak I."/>
            <person name="Gentemann C."/>
            <person name="Eikrem W."/>
            <person name="Gready J.E."/>
            <person name="John U."/>
            <person name="Lanier W."/>
            <person name="Lindquist E.A."/>
            <person name="Lucas S."/>
            <person name="Mayer K.F."/>
            <person name="Moreau H."/>
            <person name="Not F."/>
            <person name="Otillar R."/>
            <person name="Panaud O."/>
            <person name="Pangilinan J."/>
            <person name="Paulsen I."/>
            <person name="Piegu B."/>
            <person name="Poliakov A."/>
            <person name="Robbens S."/>
            <person name="Schmutz J."/>
            <person name="Toulza E."/>
            <person name="Wyss T."/>
            <person name="Zelensky A."/>
            <person name="Zhou K."/>
            <person name="Armbrust E.V."/>
            <person name="Bhattacharya D."/>
            <person name="Goodenough U.W."/>
            <person name="Van de Peer Y."/>
            <person name="Grigoriev I.V."/>
        </authorList>
    </citation>
    <scope>NUCLEOTIDE SEQUENCE [LARGE SCALE GENOMIC DNA]</scope>
    <source>
        <strain evidence="12">RCC299 / NOUM17</strain>
    </source>
</reference>
<dbReference type="InParanoid" id="C1ECS2"/>
<dbReference type="InterPro" id="IPR035647">
    <property type="entry name" value="EFG_III/V"/>
</dbReference>
<keyword evidence="4 8" id="KW-0378">Hydrolase</keyword>
<dbReference type="InterPro" id="IPR006297">
    <property type="entry name" value="EF-4"/>
</dbReference>
<dbReference type="SUPFAM" id="SSF50447">
    <property type="entry name" value="Translation proteins"/>
    <property type="match status" value="1"/>
</dbReference>
<dbReference type="Gene3D" id="3.30.70.2570">
    <property type="entry name" value="Elongation factor 4, C-terminal domain"/>
    <property type="match status" value="1"/>
</dbReference>
<dbReference type="InterPro" id="IPR035654">
    <property type="entry name" value="LepA_IV"/>
</dbReference>
<dbReference type="RefSeq" id="XP_002504697.1">
    <property type="nucleotide sequence ID" value="XM_002504651.1"/>
</dbReference>
<dbReference type="EC" id="3.6.5.n1" evidence="8"/>
<evidence type="ECO:0000313" key="12">
    <source>
        <dbReference type="Proteomes" id="UP000002009"/>
    </source>
</evidence>
<evidence type="ECO:0000256" key="4">
    <source>
        <dbReference type="ARBA" id="ARBA00022801"/>
    </source>
</evidence>
<dbReference type="GO" id="GO:0005759">
    <property type="term" value="C:mitochondrial matrix"/>
    <property type="evidence" value="ECO:0007669"/>
    <property type="project" value="UniProtKB-UniRule"/>
</dbReference>
<dbReference type="SUPFAM" id="SSF54980">
    <property type="entry name" value="EF-G C-terminal domain-like"/>
    <property type="match status" value="2"/>
</dbReference>
<evidence type="ECO:0000256" key="8">
    <source>
        <dbReference type="HAMAP-Rule" id="MF_03137"/>
    </source>
</evidence>
<dbReference type="InterPro" id="IPR009000">
    <property type="entry name" value="Transl_B-barrel_sf"/>
</dbReference>
<dbReference type="InterPro" id="IPR038363">
    <property type="entry name" value="LepA_C_sf"/>
</dbReference>
<dbReference type="PANTHER" id="PTHR43512:SF7">
    <property type="entry name" value="TRANSLATION FACTOR GUF1, MITOCHONDRIAL"/>
    <property type="match status" value="1"/>
</dbReference>
<comment type="similarity">
    <text evidence="8">Belongs to the GTP-binding elongation factor family. LepA subfamily.</text>
</comment>
<dbReference type="Pfam" id="PF00009">
    <property type="entry name" value="GTP_EFTU"/>
    <property type="match status" value="1"/>
</dbReference>
<comment type="subcellular location">
    <subcellularLocation>
        <location evidence="8">Mitochondrion inner membrane</location>
        <topology evidence="8">Peripheral membrane protein</topology>
        <orientation evidence="8">Matrix side</orientation>
    </subcellularLocation>
</comment>
<dbReference type="InterPro" id="IPR004161">
    <property type="entry name" value="EFTu-like_2"/>
</dbReference>
<dbReference type="Pfam" id="PF06421">
    <property type="entry name" value="LepA_C"/>
    <property type="match status" value="1"/>
</dbReference>
<evidence type="ECO:0000256" key="1">
    <source>
        <dbReference type="ARBA" id="ARBA00005454"/>
    </source>
</evidence>
<dbReference type="OMA" id="HADVFHQ"/>
<dbReference type="CDD" id="cd03709">
    <property type="entry name" value="lepA_C"/>
    <property type="match status" value="1"/>
</dbReference>
<sequence length="709" mass="77095">MDALGTHRRSHLDPWRAGTSVAFDPSRLGWRGLAKKAPPRSSEPQAEPRASTDVTEREILAHQRSPDDYLRVPLANVRNFSIVAHVDHGKSTLADRLLEITEAIPPGGRKQYLDRLPVERARGITVKAQSVSLLHADERTGETYLLNLIDTPGHADFSFEVSRSLAACQGALLLVDAAQGIQAQTIATFFLAMERDLAIVPVANKIDSVNADVEGTGEQLESVFGIDAKELVPISAKVGTNVDAVLGAIIDRVPAPGGDASVNAKLRALMLDCHYDSYRGAVASVSVVDGVVKIGDKVRSMRTGQTSEVLELGLMTPEPLRVRELTAGRVGYVITSQRDVRAAKIGDTLVLERDYQKSLSAVSTDGSDVLTPLNAFREAKPMVFQGLFPQTGDDYEKLKAAVERLTLNDPSVTTQTETSAALGPGFRCGFLGLLHADVFHQRLKEEFGAEVIATAPTVPYRVVYPGESSAVSVSSPMQLDVERLSQSHGVPRVEGSDPVGISEPMVDATIVCKNEHVGKIVELCVDRRGTQLEHTHMSNSAGTGSGDRVLLRYRLPMGEVATDFSDELKSRTSGYATFDYEESGYQQSDIVRLDVLINGQSVDALAGLIHRDKAQRSGKAWVTRLKEILPRQLFEVKIQAAVGQKVLARESISAYKKDVLANYYAMDKSRKQKLLNKQKKGKKYMKSVGSVEIPNEAFAGLLSKGFKGD</sequence>
<dbReference type="InterPro" id="IPR000640">
    <property type="entry name" value="EFG_V-like"/>
</dbReference>
<dbReference type="PANTHER" id="PTHR43512">
    <property type="entry name" value="TRANSLATION FACTOR GUF1-RELATED"/>
    <property type="match status" value="1"/>
</dbReference>
<dbReference type="GO" id="GO:0097177">
    <property type="term" value="F:mitochondrial ribosome binding"/>
    <property type="evidence" value="ECO:0007669"/>
    <property type="project" value="TreeGrafter"/>
</dbReference>
<dbReference type="GO" id="GO:0005743">
    <property type="term" value="C:mitochondrial inner membrane"/>
    <property type="evidence" value="ECO:0007669"/>
    <property type="project" value="UniProtKB-SubCell"/>
</dbReference>
<dbReference type="OrthoDB" id="1074at2759"/>
<dbReference type="KEGG" id="mis:MICPUN_84871"/>
<dbReference type="InterPro" id="IPR013842">
    <property type="entry name" value="LepA_CTD"/>
</dbReference>
<dbReference type="SUPFAM" id="SSF52540">
    <property type="entry name" value="P-loop containing nucleoside triphosphate hydrolases"/>
    <property type="match status" value="1"/>
</dbReference>
<feature type="binding site" evidence="8">
    <location>
        <begin position="84"/>
        <end position="91"/>
    </location>
    <ligand>
        <name>GTP</name>
        <dbReference type="ChEBI" id="CHEBI:37565"/>
    </ligand>
</feature>
<evidence type="ECO:0000313" key="11">
    <source>
        <dbReference type="EMBL" id="ACO65955.1"/>
    </source>
</evidence>
<comment type="similarity">
    <text evidence="1">Belongs to the TRAFAC class translation factor GTPase superfamily. Classic translation factor GTPase family. LepA subfamily.</text>
</comment>
<dbReference type="Pfam" id="PF00679">
    <property type="entry name" value="EFG_C"/>
    <property type="match status" value="1"/>
</dbReference>
<dbReference type="FunFam" id="3.30.70.2570:FF:000001">
    <property type="entry name" value="Translation factor GUF1, mitochondrial"/>
    <property type="match status" value="1"/>
</dbReference>
<organism evidence="11 12">
    <name type="scientific">Micromonas commoda (strain RCC299 / NOUM17 / CCMP2709)</name>
    <name type="common">Picoplanktonic green alga</name>
    <dbReference type="NCBI Taxonomy" id="296587"/>
    <lineage>
        <taxon>Eukaryota</taxon>
        <taxon>Viridiplantae</taxon>
        <taxon>Chlorophyta</taxon>
        <taxon>Mamiellophyceae</taxon>
        <taxon>Mamiellales</taxon>
        <taxon>Mamiellaceae</taxon>
        <taxon>Micromonas</taxon>
    </lineage>
</organism>
<dbReference type="Gene3D" id="3.40.50.300">
    <property type="entry name" value="P-loop containing nucleotide triphosphate hydrolases"/>
    <property type="match status" value="1"/>
</dbReference>
<dbReference type="InterPro" id="IPR005225">
    <property type="entry name" value="Small_GTP-bd"/>
</dbReference>
<dbReference type="STRING" id="296587.C1ECS2"/>
<feature type="region of interest" description="Disordered" evidence="9">
    <location>
        <begin position="32"/>
        <end position="55"/>
    </location>
</feature>
<evidence type="ECO:0000256" key="3">
    <source>
        <dbReference type="ARBA" id="ARBA00022792"/>
    </source>
</evidence>
<dbReference type="CDD" id="cd16260">
    <property type="entry name" value="EF4_III"/>
    <property type="match status" value="1"/>
</dbReference>
<evidence type="ECO:0000256" key="9">
    <source>
        <dbReference type="SAM" id="MobiDB-lite"/>
    </source>
</evidence>
<dbReference type="InterPro" id="IPR031157">
    <property type="entry name" value="G_TR_CS"/>
</dbReference>
<name>C1ECS2_MICCC</name>
<dbReference type="HAMAP" id="MF_00071">
    <property type="entry name" value="LepA"/>
    <property type="match status" value="1"/>
</dbReference>
<proteinExistence type="inferred from homology"/>
<keyword evidence="7 8" id="KW-0472">Membrane</keyword>
<keyword evidence="2 8" id="KW-0547">Nucleotide-binding</keyword>
<dbReference type="EMBL" id="CP001329">
    <property type="protein sequence ID" value="ACO65955.1"/>
    <property type="molecule type" value="Genomic_DNA"/>
</dbReference>
<dbReference type="FunFam" id="2.40.30.10:FF:000015">
    <property type="entry name" value="Translation factor GUF1, mitochondrial"/>
    <property type="match status" value="1"/>
</dbReference>
<gene>
    <name evidence="11" type="ORF">MICPUN_84871</name>
</gene>
<dbReference type="CDD" id="cd01890">
    <property type="entry name" value="LepA"/>
    <property type="match status" value="1"/>
</dbReference>
<evidence type="ECO:0000256" key="7">
    <source>
        <dbReference type="ARBA" id="ARBA00023136"/>
    </source>
</evidence>
<dbReference type="InterPro" id="IPR000795">
    <property type="entry name" value="T_Tr_GTP-bd_dom"/>
</dbReference>
<feature type="binding site" evidence="8">
    <location>
        <begin position="150"/>
        <end position="154"/>
    </location>
    <ligand>
        <name>GTP</name>
        <dbReference type="ChEBI" id="CHEBI:37565"/>
    </ligand>
</feature>
<keyword evidence="3 8" id="KW-0999">Mitochondrion inner membrane</keyword>
<dbReference type="AlphaFoldDB" id="C1ECS2"/>
<dbReference type="FunFam" id="3.40.50.300:FF:000078">
    <property type="entry name" value="Elongation factor 4"/>
    <property type="match status" value="1"/>
</dbReference>
<dbReference type="GO" id="GO:0006412">
    <property type="term" value="P:translation"/>
    <property type="evidence" value="ECO:0007669"/>
    <property type="project" value="UniProtKB-KW"/>
</dbReference>
<evidence type="ECO:0000256" key="2">
    <source>
        <dbReference type="ARBA" id="ARBA00022741"/>
    </source>
</evidence>
<dbReference type="Pfam" id="PF03144">
    <property type="entry name" value="GTP_EFTU_D2"/>
    <property type="match status" value="1"/>
</dbReference>
<protein>
    <recommendedName>
        <fullName evidence="8">Translation factor GUF1 homolog, mitochondrial</fullName>
        <ecNumber evidence="8">3.6.5.n1</ecNumber>
    </recommendedName>
    <alternativeName>
        <fullName evidence="8">Elongation factor 4 homolog</fullName>
        <shortName evidence="8">EF-4</shortName>
    </alternativeName>
    <alternativeName>
        <fullName evidence="8">GTPase GUF1 homolog</fullName>
    </alternativeName>
    <alternativeName>
        <fullName evidence="8">Ribosomal back-translocase</fullName>
    </alternativeName>
</protein>
<dbReference type="Gene3D" id="3.30.70.240">
    <property type="match status" value="1"/>
</dbReference>
<dbReference type="Gene3D" id="2.40.30.10">
    <property type="entry name" value="Translation factors"/>
    <property type="match status" value="1"/>
</dbReference>
<dbReference type="GO" id="GO:0005525">
    <property type="term" value="F:GTP binding"/>
    <property type="evidence" value="ECO:0007669"/>
    <property type="project" value="UniProtKB-UniRule"/>
</dbReference>
<dbReference type="NCBIfam" id="TIGR00231">
    <property type="entry name" value="small_GTP"/>
    <property type="match status" value="1"/>
</dbReference>
<evidence type="ECO:0000256" key="5">
    <source>
        <dbReference type="ARBA" id="ARBA00023128"/>
    </source>
</evidence>
<dbReference type="PRINTS" id="PR00315">
    <property type="entry name" value="ELONGATNFCT"/>
</dbReference>